<keyword evidence="4" id="KW-0029">Amino-acid transport</keyword>
<keyword evidence="3" id="KW-0732">Signal</keyword>
<evidence type="ECO:0000313" key="6">
    <source>
        <dbReference type="EMBL" id="RJT30222.1"/>
    </source>
</evidence>
<dbReference type="GO" id="GO:0006865">
    <property type="term" value="P:amino acid transport"/>
    <property type="evidence" value="ECO:0007669"/>
    <property type="project" value="UniProtKB-KW"/>
</dbReference>
<evidence type="ECO:0000313" key="7">
    <source>
        <dbReference type="Proteomes" id="UP000275530"/>
    </source>
</evidence>
<protein>
    <submittedName>
        <fullName evidence="6">ABC transporter substrate-binding protein</fullName>
    </submittedName>
</protein>
<comment type="caution">
    <text evidence="6">The sequence shown here is derived from an EMBL/GenBank/DDBJ whole genome shotgun (WGS) entry which is preliminary data.</text>
</comment>
<evidence type="ECO:0000259" key="5">
    <source>
        <dbReference type="Pfam" id="PF13458"/>
    </source>
</evidence>
<proteinExistence type="inferred from homology"/>
<reference evidence="6 7" key="1">
    <citation type="submission" date="2018-09" db="EMBL/GenBank/DDBJ databases">
        <title>Mesorhizobium carmichaelinearum sp. nov. isolated from Carmichaelinea spp. root nodules in New Zealand.</title>
        <authorList>
            <person name="De Meyer S.E."/>
        </authorList>
    </citation>
    <scope>NUCLEOTIDE SEQUENCE [LARGE SCALE GENOMIC DNA]</scope>
    <source>
        <strain evidence="6 7">LMG 28313</strain>
    </source>
</reference>
<dbReference type="InterPro" id="IPR028082">
    <property type="entry name" value="Peripla_BP_I"/>
</dbReference>
<dbReference type="PANTHER" id="PTHR30483:SF6">
    <property type="entry name" value="PERIPLASMIC BINDING PROTEIN OF ABC TRANSPORTER FOR NATURAL AMINO ACIDS"/>
    <property type="match status" value="1"/>
</dbReference>
<evidence type="ECO:0000256" key="1">
    <source>
        <dbReference type="ARBA" id="ARBA00010062"/>
    </source>
</evidence>
<dbReference type="PROSITE" id="PS51318">
    <property type="entry name" value="TAT"/>
    <property type="match status" value="1"/>
</dbReference>
<dbReference type="InterPro" id="IPR051010">
    <property type="entry name" value="BCAA_transport"/>
</dbReference>
<evidence type="ECO:0000256" key="4">
    <source>
        <dbReference type="ARBA" id="ARBA00022970"/>
    </source>
</evidence>
<dbReference type="InterPro" id="IPR028081">
    <property type="entry name" value="Leu-bd"/>
</dbReference>
<feature type="domain" description="Leucine-binding protein" evidence="5">
    <location>
        <begin position="45"/>
        <end position="386"/>
    </location>
</feature>
<comment type="similarity">
    <text evidence="1">Belongs to the leucine-binding protein family.</text>
</comment>
<dbReference type="CDD" id="cd06337">
    <property type="entry name" value="PBP1_ABC_ligand_binding-like"/>
    <property type="match status" value="1"/>
</dbReference>
<keyword evidence="2" id="KW-0813">Transport</keyword>
<dbReference type="InterPro" id="IPR000709">
    <property type="entry name" value="Leu_Ile_Val-bd"/>
</dbReference>
<dbReference type="PRINTS" id="PR00337">
    <property type="entry name" value="LEUILEVALBP"/>
</dbReference>
<accession>A0A6M7TIA3</accession>
<dbReference type="Proteomes" id="UP000275530">
    <property type="component" value="Unassembled WGS sequence"/>
</dbReference>
<dbReference type="RefSeq" id="WP_064986254.1">
    <property type="nucleotide sequence ID" value="NZ_CP033507.1"/>
</dbReference>
<evidence type="ECO:0000256" key="2">
    <source>
        <dbReference type="ARBA" id="ARBA00022448"/>
    </source>
</evidence>
<dbReference type="Gene3D" id="3.40.50.2300">
    <property type="match status" value="3"/>
</dbReference>
<dbReference type="AlphaFoldDB" id="A0A6M7TIA3"/>
<dbReference type="SUPFAM" id="SSF53822">
    <property type="entry name" value="Periplasmic binding protein-like I"/>
    <property type="match status" value="1"/>
</dbReference>
<dbReference type="PANTHER" id="PTHR30483">
    <property type="entry name" value="LEUCINE-SPECIFIC-BINDING PROTEIN"/>
    <property type="match status" value="1"/>
</dbReference>
<dbReference type="Pfam" id="PF13458">
    <property type="entry name" value="Peripla_BP_6"/>
    <property type="match status" value="1"/>
</dbReference>
<dbReference type="InterPro" id="IPR006311">
    <property type="entry name" value="TAT_signal"/>
</dbReference>
<organism evidence="6 7">
    <name type="scientific">Mesorhizobium jarvisii</name>
    <dbReference type="NCBI Taxonomy" id="1777867"/>
    <lineage>
        <taxon>Bacteria</taxon>
        <taxon>Pseudomonadati</taxon>
        <taxon>Pseudomonadota</taxon>
        <taxon>Alphaproteobacteria</taxon>
        <taxon>Hyphomicrobiales</taxon>
        <taxon>Phyllobacteriaceae</taxon>
        <taxon>Mesorhizobium</taxon>
    </lineage>
</organism>
<gene>
    <name evidence="6" type="ORF">D3242_26290</name>
</gene>
<sequence length="432" mass="45846">MVKTMKAAGAEHKVTRRNFLKTAAGTALAAPAILSMTRAYADTPTIKVGYVSPKTGPLAGFAEADDYIVGGINKAFAGGLQNNGKSWAVEIIVRDSQSNPNRAAEVASQLILKDEVDILLGAATPDTTNPVSDQAEINGKPCITTDCPWQPYFFGRGGKPDKGFESTYHFFWGLEDVIANFTALWNHPGVEKKVGGLFPNDADGNAWGDAELGFPKPLAAGGFALTDPGRYQPLSDDFSAQISAFKAANAEIITGVMIPPDFGTFWAQAGQQGLKPKIVTVGKALLFPSAVAALGERGNGLSSEIWWSPNHPFVSSLDGMTSKALANGYTAATGKPWTQPIGFRHALFEVVADVVKRAADLEDAAAIVEAIRATSLKTIVGTIDWSKGPVKNVSKTPLVAGQWHRRDDKLELVITTNTQAPEIAVGGELVLL</sequence>
<dbReference type="EMBL" id="QZXA01000011">
    <property type="protein sequence ID" value="RJT30222.1"/>
    <property type="molecule type" value="Genomic_DNA"/>
</dbReference>
<evidence type="ECO:0000256" key="3">
    <source>
        <dbReference type="ARBA" id="ARBA00022729"/>
    </source>
</evidence>
<keyword evidence="7" id="KW-1185">Reference proteome</keyword>
<name>A0A6M7TIA3_9HYPH</name>